<dbReference type="GeneID" id="36842292"/>
<gene>
    <name evidence="2" type="ORF">pneo_cds_942</name>
</gene>
<dbReference type="EMBL" id="MG011690">
    <property type="protein sequence ID" value="AVK76549.1"/>
    <property type="molecule type" value="Genomic_DNA"/>
</dbReference>
<proteinExistence type="predicted"/>
<organism evidence="2">
    <name type="scientific">Pandoravirus neocaledonia</name>
    <dbReference type="NCBI Taxonomy" id="2107708"/>
    <lineage>
        <taxon>Viruses</taxon>
        <taxon>Pandoravirus</taxon>
    </lineage>
</organism>
<feature type="region of interest" description="Disordered" evidence="1">
    <location>
        <begin position="44"/>
        <end position="86"/>
    </location>
</feature>
<evidence type="ECO:0000256" key="1">
    <source>
        <dbReference type="SAM" id="MobiDB-lite"/>
    </source>
</evidence>
<feature type="region of interest" description="Disordered" evidence="1">
    <location>
        <begin position="1"/>
        <end position="25"/>
    </location>
</feature>
<dbReference type="RefSeq" id="YP_009482552.1">
    <property type="nucleotide sequence ID" value="NC_037666.1"/>
</dbReference>
<feature type="compositionally biased region" description="Basic residues" evidence="1">
    <location>
        <begin position="373"/>
        <end position="385"/>
    </location>
</feature>
<name>A0A2U7UDK2_9VIRU</name>
<accession>A0A2U7UDK2</accession>
<sequence>MDDTHAVSGTSAPTPAPDRKRKQPLLDGFDRALAALAGRGRLDQPYADDADRRMGGIQRPTSVAGRLARMRRSRPAPPDSALPLPAALSPPADDRACLAVDALFDWLDSIVLEDSVAWDAVDLGAAPHGAALTALVIAEWIDDCFCARLSERRPLVPRAPVAMCAAAAPAAPDKGAETGDFNTDEVAAAFWFMEQLEAGMCGHDTVRVRVGLDDAQGDAVCLRLAATSAVKHLAPDYEDVTEIFHDMGLGRAIVGIGKTYRSALRARLARLYATYLNLARAVDAARRAGFPAPPGAIPTPRSARSWMAACPDGAHIFAAMWSSSSAMATATTTMAMPVAPIALNTSDVGVDAPCAEPPGKRRRRASPRGGSLRVRRRPRRGCHQE</sequence>
<evidence type="ECO:0000313" key="2">
    <source>
        <dbReference type="EMBL" id="AVK76549.1"/>
    </source>
</evidence>
<feature type="region of interest" description="Disordered" evidence="1">
    <location>
        <begin position="349"/>
        <end position="385"/>
    </location>
</feature>
<protein>
    <submittedName>
        <fullName evidence="2">Uncharacterized protein</fullName>
    </submittedName>
</protein>
<dbReference type="KEGG" id="vg:36842292"/>
<reference evidence="2" key="1">
    <citation type="journal article" date="2018" name="Nat. Commun.">
        <title>Diversity and evolution of the emerging Pandoraviridae family.</title>
        <authorList>
            <person name="Legendre M."/>
            <person name="Fabre E."/>
            <person name="Poirot O."/>
            <person name="Jeudy S."/>
            <person name="Lartigue A."/>
            <person name="Alempic J.M."/>
            <person name="Beucher L."/>
            <person name="Philippe N."/>
            <person name="Bertaux L."/>
            <person name="Christo-Foroux E."/>
            <person name="Labadie K."/>
            <person name="Coute Y."/>
            <person name="Abergel C."/>
            <person name="Claverie J.M."/>
        </authorList>
    </citation>
    <scope>NUCLEOTIDE SEQUENCE [LARGE SCALE GENOMIC DNA]</scope>
    <source>
        <strain evidence="2">Neocaledonia</strain>
    </source>
</reference>
<dbReference type="Proteomes" id="UP000249287">
    <property type="component" value="Segment"/>
</dbReference>